<dbReference type="EMBL" id="BKCJ011858398">
    <property type="protein sequence ID" value="GFD58854.1"/>
    <property type="molecule type" value="Genomic_DNA"/>
</dbReference>
<sequence>AGSGRGLPPAVLDRCLRAPVYRRVGRDERDVCAERYTGNASAVHVHPRRHHAPLGIAAGPRLGHARGGAP</sequence>
<protein>
    <submittedName>
        <fullName evidence="2">Uncharacterized protein</fullName>
    </submittedName>
</protein>
<organism evidence="2">
    <name type="scientific">Tanacetum cinerariifolium</name>
    <name type="common">Dalmatian daisy</name>
    <name type="synonym">Chrysanthemum cinerariifolium</name>
    <dbReference type="NCBI Taxonomy" id="118510"/>
    <lineage>
        <taxon>Eukaryota</taxon>
        <taxon>Viridiplantae</taxon>
        <taxon>Streptophyta</taxon>
        <taxon>Embryophyta</taxon>
        <taxon>Tracheophyta</taxon>
        <taxon>Spermatophyta</taxon>
        <taxon>Magnoliopsida</taxon>
        <taxon>eudicotyledons</taxon>
        <taxon>Gunneridae</taxon>
        <taxon>Pentapetalae</taxon>
        <taxon>asterids</taxon>
        <taxon>campanulids</taxon>
        <taxon>Asterales</taxon>
        <taxon>Asteraceae</taxon>
        <taxon>Asteroideae</taxon>
        <taxon>Anthemideae</taxon>
        <taxon>Anthemidinae</taxon>
        <taxon>Tanacetum</taxon>
    </lineage>
</organism>
<name>A0A699XS43_TANCI</name>
<gene>
    <name evidence="2" type="ORF">Tci_930823</name>
</gene>
<evidence type="ECO:0000256" key="1">
    <source>
        <dbReference type="SAM" id="MobiDB-lite"/>
    </source>
</evidence>
<evidence type="ECO:0000313" key="2">
    <source>
        <dbReference type="EMBL" id="GFD58854.1"/>
    </source>
</evidence>
<feature type="non-terminal residue" evidence="2">
    <location>
        <position position="1"/>
    </location>
</feature>
<comment type="caution">
    <text evidence="2">The sequence shown here is derived from an EMBL/GenBank/DDBJ whole genome shotgun (WGS) entry which is preliminary data.</text>
</comment>
<accession>A0A699XS43</accession>
<proteinExistence type="predicted"/>
<feature type="region of interest" description="Disordered" evidence="1">
    <location>
        <begin position="43"/>
        <end position="70"/>
    </location>
</feature>
<feature type="non-terminal residue" evidence="2">
    <location>
        <position position="70"/>
    </location>
</feature>
<dbReference type="AlphaFoldDB" id="A0A699XS43"/>
<reference evidence="2" key="1">
    <citation type="journal article" date="2019" name="Sci. Rep.">
        <title>Draft genome of Tanacetum cinerariifolium, the natural source of mosquito coil.</title>
        <authorList>
            <person name="Yamashiro T."/>
            <person name="Shiraishi A."/>
            <person name="Satake H."/>
            <person name="Nakayama K."/>
        </authorList>
    </citation>
    <scope>NUCLEOTIDE SEQUENCE</scope>
</reference>